<dbReference type="Gene3D" id="1.10.510.10">
    <property type="entry name" value="Transferase(Phosphotransferase) domain 1"/>
    <property type="match status" value="1"/>
</dbReference>
<evidence type="ECO:0000256" key="4">
    <source>
        <dbReference type="ARBA" id="ARBA00022840"/>
    </source>
</evidence>
<keyword evidence="3" id="KW-0418">Kinase</keyword>
<keyword evidence="9" id="KW-1185">Reference proteome</keyword>
<dbReference type="Proteomes" id="UP000008144">
    <property type="component" value="Chromosome 12"/>
</dbReference>
<dbReference type="PROSITE" id="PS50011">
    <property type="entry name" value="PROTEIN_KINASE_DOM"/>
    <property type="match status" value="1"/>
</dbReference>
<dbReference type="InParanoid" id="F6Y0S7"/>
<feature type="region of interest" description="Disordered" evidence="6">
    <location>
        <begin position="201"/>
        <end position="224"/>
    </location>
</feature>
<evidence type="ECO:0000313" key="9">
    <source>
        <dbReference type="Proteomes" id="UP000008144"/>
    </source>
</evidence>
<dbReference type="PANTHER" id="PTHR24416:SF620">
    <property type="entry name" value="TYROSINE-PROTEIN KINASE RECEPTOR TORSO"/>
    <property type="match status" value="1"/>
</dbReference>
<dbReference type="InterPro" id="IPR001245">
    <property type="entry name" value="Ser-Thr/Tyr_kinase_cat_dom"/>
</dbReference>
<sequence length="242" mass="27341">MHFLFRSKVIHGDVAARNILVGKNLKCKISDFGLANDVYRYGLIKGSTERRVPFKWVSPERMLGGQVPITWRSDVWSFGILLYEMVTLGGAPYPGMDHVTILSSLKKGYRMPRPDSCSEYLYKVMMDCWEWTAIKRPTFIDLEERLKSVDWMTSSSIQAMETVDTSKYEADIGRRDLGPETSETAEDGQRCTDDAVISNVGNGVQEQEVSRQNETNGVGSTQHDFGNGFWTGDLFVRLESDA</sequence>
<dbReference type="HOGENOM" id="CLU_1146853_0_0_1"/>
<dbReference type="GO" id="GO:0043235">
    <property type="term" value="C:receptor complex"/>
    <property type="evidence" value="ECO:0000318"/>
    <property type="project" value="GO_Central"/>
</dbReference>
<evidence type="ECO:0000256" key="1">
    <source>
        <dbReference type="ARBA" id="ARBA00022679"/>
    </source>
</evidence>
<dbReference type="EMBL" id="EAAA01000984">
    <property type="status" value="NOT_ANNOTATED_CDS"/>
    <property type="molecule type" value="Genomic_DNA"/>
</dbReference>
<reference evidence="8" key="4">
    <citation type="submission" date="2025-09" db="UniProtKB">
        <authorList>
            <consortium name="Ensembl"/>
        </authorList>
    </citation>
    <scope>IDENTIFICATION</scope>
</reference>
<keyword evidence="4" id="KW-0067">ATP-binding</keyword>
<evidence type="ECO:0000256" key="5">
    <source>
        <dbReference type="ARBA" id="ARBA00023137"/>
    </source>
</evidence>
<dbReference type="GO" id="GO:0004714">
    <property type="term" value="F:transmembrane receptor protein tyrosine kinase activity"/>
    <property type="evidence" value="ECO:0000318"/>
    <property type="project" value="GO_Central"/>
</dbReference>
<reference evidence="8" key="2">
    <citation type="journal article" date="2008" name="Genome Biol.">
        <title>Improved genome assembly and evidence-based global gene model set for the chordate Ciona intestinalis: new insight into intron and operon populations.</title>
        <authorList>
            <person name="Satou Y."/>
            <person name="Mineta K."/>
            <person name="Ogasawara M."/>
            <person name="Sasakura Y."/>
            <person name="Shoguchi E."/>
            <person name="Ueno K."/>
            <person name="Yamada L."/>
            <person name="Matsumoto J."/>
            <person name="Wasserscheid J."/>
            <person name="Dewar K."/>
            <person name="Wiley G.B."/>
            <person name="Macmil S.L."/>
            <person name="Roe B.A."/>
            <person name="Zeller R.W."/>
            <person name="Hastings K.E."/>
            <person name="Lemaire P."/>
            <person name="Lindquist E."/>
            <person name="Endo T."/>
            <person name="Hotta K."/>
            <person name="Inaba K."/>
        </authorList>
    </citation>
    <scope>NUCLEOTIDE SEQUENCE [LARGE SCALE GENOMIC DNA]</scope>
    <source>
        <strain evidence="8">wild type</strain>
    </source>
</reference>
<dbReference type="GO" id="GO:0005524">
    <property type="term" value="F:ATP binding"/>
    <property type="evidence" value="ECO:0007669"/>
    <property type="project" value="UniProtKB-KW"/>
</dbReference>
<accession>F6Y0S7</accession>
<evidence type="ECO:0000259" key="7">
    <source>
        <dbReference type="PROSITE" id="PS50011"/>
    </source>
</evidence>
<name>F6Y0S7_CIOIN</name>
<keyword evidence="1" id="KW-0808">Transferase</keyword>
<feature type="domain" description="Protein kinase" evidence="7">
    <location>
        <begin position="1"/>
        <end position="152"/>
    </location>
</feature>
<dbReference type="PRINTS" id="PR00109">
    <property type="entry name" value="TYRKINASE"/>
</dbReference>
<dbReference type="GeneTree" id="ENSGT00940000166564"/>
<dbReference type="InterPro" id="IPR050122">
    <property type="entry name" value="RTK"/>
</dbReference>
<dbReference type="InterPro" id="IPR011009">
    <property type="entry name" value="Kinase-like_dom_sf"/>
</dbReference>
<evidence type="ECO:0000313" key="8">
    <source>
        <dbReference type="Ensembl" id="ENSCINP00000025819.2"/>
    </source>
</evidence>
<protein>
    <recommendedName>
        <fullName evidence="7">Protein kinase domain-containing protein</fullName>
    </recommendedName>
</protein>
<proteinExistence type="predicted"/>
<evidence type="ECO:0000256" key="2">
    <source>
        <dbReference type="ARBA" id="ARBA00022741"/>
    </source>
</evidence>
<dbReference type="SUPFAM" id="SSF56112">
    <property type="entry name" value="Protein kinase-like (PK-like)"/>
    <property type="match status" value="1"/>
</dbReference>
<dbReference type="InterPro" id="IPR000719">
    <property type="entry name" value="Prot_kinase_dom"/>
</dbReference>
<keyword evidence="2" id="KW-0547">Nucleotide-binding</keyword>
<keyword evidence="5" id="KW-0829">Tyrosine-protein kinase</keyword>
<dbReference type="PANTHER" id="PTHR24416">
    <property type="entry name" value="TYROSINE-PROTEIN KINASE RECEPTOR"/>
    <property type="match status" value="1"/>
</dbReference>
<reference evidence="9" key="1">
    <citation type="journal article" date="2002" name="Science">
        <title>The draft genome of Ciona intestinalis: insights into chordate and vertebrate origins.</title>
        <authorList>
            <person name="Dehal P."/>
            <person name="Satou Y."/>
            <person name="Campbell R.K."/>
            <person name="Chapman J."/>
            <person name="Degnan B."/>
            <person name="De Tomaso A."/>
            <person name="Davidson B."/>
            <person name="Di Gregorio A."/>
            <person name="Gelpke M."/>
            <person name="Goodstein D.M."/>
            <person name="Harafuji N."/>
            <person name="Hastings K.E."/>
            <person name="Ho I."/>
            <person name="Hotta K."/>
            <person name="Huang W."/>
            <person name="Kawashima T."/>
            <person name="Lemaire P."/>
            <person name="Martinez D."/>
            <person name="Meinertzhagen I.A."/>
            <person name="Necula S."/>
            <person name="Nonaka M."/>
            <person name="Putnam N."/>
            <person name="Rash S."/>
            <person name="Saiga H."/>
            <person name="Satake M."/>
            <person name="Terry A."/>
            <person name="Yamada L."/>
            <person name="Wang H.G."/>
            <person name="Awazu S."/>
            <person name="Azumi K."/>
            <person name="Boore J."/>
            <person name="Branno M."/>
            <person name="Chin-Bow S."/>
            <person name="DeSantis R."/>
            <person name="Doyle S."/>
            <person name="Francino P."/>
            <person name="Keys D.N."/>
            <person name="Haga S."/>
            <person name="Hayashi H."/>
            <person name="Hino K."/>
            <person name="Imai K.S."/>
            <person name="Inaba K."/>
            <person name="Kano S."/>
            <person name="Kobayashi K."/>
            <person name="Kobayashi M."/>
            <person name="Lee B.I."/>
            <person name="Makabe K.W."/>
            <person name="Manohar C."/>
            <person name="Matassi G."/>
            <person name="Medina M."/>
            <person name="Mochizuki Y."/>
            <person name="Mount S."/>
            <person name="Morishita T."/>
            <person name="Miura S."/>
            <person name="Nakayama A."/>
            <person name="Nishizaka S."/>
            <person name="Nomoto H."/>
            <person name="Ohta F."/>
            <person name="Oishi K."/>
            <person name="Rigoutsos I."/>
            <person name="Sano M."/>
            <person name="Sasaki A."/>
            <person name="Sasakura Y."/>
            <person name="Shoguchi E."/>
            <person name="Shin-i T."/>
            <person name="Spagnuolo A."/>
            <person name="Stainier D."/>
            <person name="Suzuki M.M."/>
            <person name="Tassy O."/>
            <person name="Takatori N."/>
            <person name="Tokuoka M."/>
            <person name="Yagi K."/>
            <person name="Yoshizaki F."/>
            <person name="Wada S."/>
            <person name="Zhang C."/>
            <person name="Hyatt P.D."/>
            <person name="Larimer F."/>
            <person name="Detter C."/>
            <person name="Doggett N."/>
            <person name="Glavina T."/>
            <person name="Hawkins T."/>
            <person name="Richardson P."/>
            <person name="Lucas S."/>
            <person name="Kohara Y."/>
            <person name="Levine M."/>
            <person name="Satoh N."/>
            <person name="Rokhsar D.S."/>
        </authorList>
    </citation>
    <scope>NUCLEOTIDE SEQUENCE [LARGE SCALE GENOMIC DNA]</scope>
</reference>
<dbReference type="Ensembl" id="ENSCINT00000026065.2">
    <property type="protein sequence ID" value="ENSCINP00000025819.2"/>
    <property type="gene ID" value="ENSCING00000014225.2"/>
</dbReference>
<dbReference type="AlphaFoldDB" id="F6Y0S7"/>
<dbReference type="PROSITE" id="PS00109">
    <property type="entry name" value="PROTEIN_KINASE_TYR"/>
    <property type="match status" value="1"/>
</dbReference>
<reference evidence="8" key="3">
    <citation type="submission" date="2025-08" db="UniProtKB">
        <authorList>
            <consortium name="Ensembl"/>
        </authorList>
    </citation>
    <scope>IDENTIFICATION</scope>
</reference>
<evidence type="ECO:0000256" key="6">
    <source>
        <dbReference type="SAM" id="MobiDB-lite"/>
    </source>
</evidence>
<dbReference type="FunFam" id="1.10.510.10:FF:000554">
    <property type="entry name" value="Predicted protein"/>
    <property type="match status" value="1"/>
</dbReference>
<dbReference type="InterPro" id="IPR008266">
    <property type="entry name" value="Tyr_kinase_AS"/>
</dbReference>
<dbReference type="GO" id="GO:0005886">
    <property type="term" value="C:plasma membrane"/>
    <property type="evidence" value="ECO:0000318"/>
    <property type="project" value="GO_Central"/>
</dbReference>
<dbReference type="Pfam" id="PF07714">
    <property type="entry name" value="PK_Tyr_Ser-Thr"/>
    <property type="match status" value="1"/>
</dbReference>
<dbReference type="GO" id="GO:0007169">
    <property type="term" value="P:cell surface receptor protein tyrosine kinase signaling pathway"/>
    <property type="evidence" value="ECO:0000318"/>
    <property type="project" value="GO_Central"/>
</dbReference>
<evidence type="ECO:0000256" key="3">
    <source>
        <dbReference type="ARBA" id="ARBA00022777"/>
    </source>
</evidence>
<organism evidence="8 9">
    <name type="scientific">Ciona intestinalis</name>
    <name type="common">Transparent sea squirt</name>
    <name type="synonym">Ascidia intestinalis</name>
    <dbReference type="NCBI Taxonomy" id="7719"/>
    <lineage>
        <taxon>Eukaryota</taxon>
        <taxon>Metazoa</taxon>
        <taxon>Chordata</taxon>
        <taxon>Tunicata</taxon>
        <taxon>Ascidiacea</taxon>
        <taxon>Phlebobranchia</taxon>
        <taxon>Cionidae</taxon>
        <taxon>Ciona</taxon>
    </lineage>
</organism>